<comment type="function">
    <text evidence="14">Required for disulfide bond formation in some periplasmic proteins. Acts by oxidizing the DsbA protein.</text>
</comment>
<evidence type="ECO:0000256" key="12">
    <source>
        <dbReference type="ARBA" id="ARBA00023186"/>
    </source>
</evidence>
<evidence type="ECO:0000256" key="13">
    <source>
        <dbReference type="ARBA" id="ARBA00023284"/>
    </source>
</evidence>
<sequence length="174" mass="19686">MKFIHGLSQWAEQRSAWLVLFITSFGLECAALYFQHVMGLAPCIMCIYQRTAMWGIVLAGLLVLLFNHAVTRFLALGLWAYSAVQGFLVASEHIEIIEADDPFFATCEIFPNFPSWAPLHEWLPSVFAAPGDCLENSWQFLSMGMAHWMQIIFAAYFVVFAAVLLARLIDKKAF</sequence>
<dbReference type="AlphaFoldDB" id="A0A1M5JQ99"/>
<dbReference type="Gene3D" id="1.20.1550.10">
    <property type="entry name" value="DsbB-like"/>
    <property type="match status" value="1"/>
</dbReference>
<keyword evidence="13 14" id="KW-0676">Redox-active center</keyword>
<keyword evidence="4 14" id="KW-1003">Cell membrane</keyword>
<dbReference type="RefSeq" id="WP_073322292.1">
    <property type="nucleotide sequence ID" value="NZ_FQWD01000003.1"/>
</dbReference>
<keyword evidence="8 14" id="KW-1133">Transmembrane helix</keyword>
<dbReference type="Proteomes" id="UP000184520">
    <property type="component" value="Unassembled WGS sequence"/>
</dbReference>
<feature type="topological domain" description="Cytoplasmic" evidence="14">
    <location>
        <begin position="167"/>
        <end position="174"/>
    </location>
</feature>
<keyword evidence="6 14" id="KW-0812">Transmembrane</keyword>
<dbReference type="InterPro" id="IPR023380">
    <property type="entry name" value="DsbB-like_sf"/>
</dbReference>
<keyword evidence="9 14" id="KW-0560">Oxidoreductase</keyword>
<keyword evidence="3 14" id="KW-0813">Transport</keyword>
<reference evidence="17" key="1">
    <citation type="submission" date="2016-11" db="EMBL/GenBank/DDBJ databases">
        <authorList>
            <person name="Varghese N."/>
            <person name="Submissions S."/>
        </authorList>
    </citation>
    <scope>NUCLEOTIDE SEQUENCE [LARGE SCALE GENOMIC DNA]</scope>
    <source>
        <strain evidence="17">CGMCC 1.8995</strain>
    </source>
</reference>
<feature type="topological domain" description="Cytoplasmic" evidence="14">
    <location>
        <begin position="68"/>
        <end position="73"/>
    </location>
</feature>
<dbReference type="InterPro" id="IPR050183">
    <property type="entry name" value="DsbB"/>
</dbReference>
<dbReference type="NCBIfam" id="NF002485">
    <property type="entry name" value="PRK01749.1"/>
    <property type="match status" value="1"/>
</dbReference>
<name>A0A1M5JQ99_9ALTE</name>
<feature type="disulfide bond" description="Redox-active" evidence="14">
    <location>
        <begin position="43"/>
        <end position="46"/>
    </location>
</feature>
<evidence type="ECO:0000256" key="1">
    <source>
        <dbReference type="ARBA" id="ARBA00004429"/>
    </source>
</evidence>
<protein>
    <recommendedName>
        <fullName evidence="14">Disulfide bond formation protein B</fullName>
    </recommendedName>
    <alternativeName>
        <fullName evidence="14">Disulfide oxidoreductase</fullName>
    </alternativeName>
</protein>
<feature type="transmembrane region" description="Helical" evidence="15">
    <location>
        <begin position="148"/>
        <end position="169"/>
    </location>
</feature>
<dbReference type="OrthoDB" id="3711263at2"/>
<evidence type="ECO:0000256" key="3">
    <source>
        <dbReference type="ARBA" id="ARBA00022448"/>
    </source>
</evidence>
<dbReference type="Pfam" id="PF02600">
    <property type="entry name" value="DsbB"/>
    <property type="match status" value="1"/>
</dbReference>
<dbReference type="PANTHER" id="PTHR36570">
    <property type="entry name" value="DISULFIDE BOND FORMATION PROTEIN B"/>
    <property type="match status" value="1"/>
</dbReference>
<feature type="transmembrane region" description="Helical" evidence="15">
    <location>
        <begin position="55"/>
        <end position="81"/>
    </location>
</feature>
<evidence type="ECO:0000256" key="2">
    <source>
        <dbReference type="ARBA" id="ARBA00008823"/>
    </source>
</evidence>
<keyword evidence="7 14" id="KW-0249">Electron transport</keyword>
<keyword evidence="5" id="KW-0997">Cell inner membrane</keyword>
<accession>A0A1M5JQ99</accession>
<dbReference type="STRING" id="634436.SAMN05216361_2208"/>
<dbReference type="GO" id="GO:0015035">
    <property type="term" value="F:protein-disulfide reductase activity"/>
    <property type="evidence" value="ECO:0007669"/>
    <property type="project" value="UniProtKB-UniRule"/>
</dbReference>
<dbReference type="SUPFAM" id="SSF158442">
    <property type="entry name" value="DsbB-like"/>
    <property type="match status" value="1"/>
</dbReference>
<dbReference type="InterPro" id="IPR003752">
    <property type="entry name" value="DiS_bond_form_DsbB/BdbC"/>
</dbReference>
<dbReference type="GO" id="GO:0005886">
    <property type="term" value="C:plasma membrane"/>
    <property type="evidence" value="ECO:0007669"/>
    <property type="project" value="UniProtKB-SubCell"/>
</dbReference>
<dbReference type="EMBL" id="FQWD01000003">
    <property type="protein sequence ID" value="SHG42721.1"/>
    <property type="molecule type" value="Genomic_DNA"/>
</dbReference>
<dbReference type="GO" id="GO:0009055">
    <property type="term" value="F:electron transfer activity"/>
    <property type="evidence" value="ECO:0007669"/>
    <property type="project" value="UniProtKB-UniRule"/>
</dbReference>
<feature type="disulfide bond" description="Redox-active" evidence="14">
    <location>
        <begin position="107"/>
        <end position="133"/>
    </location>
</feature>
<feature type="topological domain" description="Cytoplasmic" evidence="14">
    <location>
        <begin position="1"/>
        <end position="16"/>
    </location>
</feature>
<evidence type="ECO:0000256" key="15">
    <source>
        <dbReference type="SAM" id="Phobius"/>
    </source>
</evidence>
<evidence type="ECO:0000256" key="7">
    <source>
        <dbReference type="ARBA" id="ARBA00022982"/>
    </source>
</evidence>
<evidence type="ECO:0000256" key="14">
    <source>
        <dbReference type="HAMAP-Rule" id="MF_00286"/>
    </source>
</evidence>
<keyword evidence="11 14" id="KW-1015">Disulfide bond</keyword>
<dbReference type="InterPro" id="IPR022920">
    <property type="entry name" value="Disulphide_bond_form_DsbB"/>
</dbReference>
<evidence type="ECO:0000256" key="8">
    <source>
        <dbReference type="ARBA" id="ARBA00022989"/>
    </source>
</evidence>
<organism evidence="16 17">
    <name type="scientific">Marisediminitalea aggregata</name>
    <dbReference type="NCBI Taxonomy" id="634436"/>
    <lineage>
        <taxon>Bacteria</taxon>
        <taxon>Pseudomonadati</taxon>
        <taxon>Pseudomonadota</taxon>
        <taxon>Gammaproteobacteria</taxon>
        <taxon>Alteromonadales</taxon>
        <taxon>Alteromonadaceae</taxon>
        <taxon>Marisediminitalea</taxon>
    </lineage>
</organism>
<evidence type="ECO:0000256" key="6">
    <source>
        <dbReference type="ARBA" id="ARBA00022692"/>
    </source>
</evidence>
<comment type="caution">
    <text evidence="14">Lacks conserved residue(s) required for the propagation of feature annotation.</text>
</comment>
<dbReference type="GO" id="GO:0006457">
    <property type="term" value="P:protein folding"/>
    <property type="evidence" value="ECO:0007669"/>
    <property type="project" value="InterPro"/>
</dbReference>
<feature type="transmembrane region" description="Helical" evidence="15">
    <location>
        <begin position="15"/>
        <end position="34"/>
    </location>
</feature>
<dbReference type="HAMAP" id="MF_00286">
    <property type="entry name" value="DsbB"/>
    <property type="match status" value="1"/>
</dbReference>
<comment type="similarity">
    <text evidence="2 14">Belongs to the DsbB family.</text>
</comment>
<comment type="subcellular location">
    <subcellularLocation>
        <location evidence="1">Cell inner membrane</location>
        <topology evidence="1">Multi-pass membrane protein</topology>
    </subcellularLocation>
    <subcellularLocation>
        <location evidence="14">Cell membrane</location>
        <topology evidence="14">Multi-pass membrane protein</topology>
    </subcellularLocation>
</comment>
<proteinExistence type="inferred from homology"/>
<keyword evidence="17" id="KW-1185">Reference proteome</keyword>
<evidence type="ECO:0000313" key="16">
    <source>
        <dbReference type="EMBL" id="SHG42721.1"/>
    </source>
</evidence>
<evidence type="ECO:0000256" key="10">
    <source>
        <dbReference type="ARBA" id="ARBA00023136"/>
    </source>
</evidence>
<gene>
    <name evidence="14" type="primary">dsbB</name>
    <name evidence="16" type="ORF">SAMN05216361_2208</name>
</gene>
<evidence type="ECO:0000256" key="5">
    <source>
        <dbReference type="ARBA" id="ARBA00022519"/>
    </source>
</evidence>
<keyword evidence="12 14" id="KW-0143">Chaperone</keyword>
<keyword evidence="10 14" id="KW-0472">Membrane</keyword>
<evidence type="ECO:0000256" key="9">
    <source>
        <dbReference type="ARBA" id="ARBA00023002"/>
    </source>
</evidence>
<dbReference type="PANTHER" id="PTHR36570:SF2">
    <property type="entry name" value="DISULFIDE BOND FORMATION PROTEIN B"/>
    <property type="match status" value="1"/>
</dbReference>
<feature type="topological domain" description="Periplasmic" evidence="14">
    <location>
        <begin position="34"/>
        <end position="51"/>
    </location>
</feature>
<evidence type="ECO:0000313" key="17">
    <source>
        <dbReference type="Proteomes" id="UP000184520"/>
    </source>
</evidence>
<evidence type="ECO:0000256" key="4">
    <source>
        <dbReference type="ARBA" id="ARBA00022475"/>
    </source>
</evidence>
<evidence type="ECO:0000256" key="11">
    <source>
        <dbReference type="ARBA" id="ARBA00023157"/>
    </source>
</evidence>